<dbReference type="CDD" id="cd05233">
    <property type="entry name" value="SDR_c"/>
    <property type="match status" value="1"/>
</dbReference>
<dbReference type="PROSITE" id="PS00061">
    <property type="entry name" value="ADH_SHORT"/>
    <property type="match status" value="1"/>
</dbReference>
<dbReference type="InterPro" id="IPR030981">
    <property type="entry name" value="SDR_subfam_2"/>
</dbReference>
<evidence type="ECO:0000256" key="3">
    <source>
        <dbReference type="ARBA" id="ARBA00023027"/>
    </source>
</evidence>
<dbReference type="InterPro" id="IPR057326">
    <property type="entry name" value="KR_dom"/>
</dbReference>
<dbReference type="EMBL" id="VFPQ01000001">
    <property type="protein sequence ID" value="TQM75177.1"/>
    <property type="molecule type" value="Genomic_DNA"/>
</dbReference>
<dbReference type="RefSeq" id="WP_142259242.1">
    <property type="nucleotide sequence ID" value="NZ_BMPV01000007.1"/>
</dbReference>
<feature type="domain" description="Ketoreductase" evidence="4">
    <location>
        <begin position="9"/>
        <end position="200"/>
    </location>
</feature>
<dbReference type="PANTHER" id="PTHR24321:SF8">
    <property type="entry name" value="ESTRADIOL 17-BETA-DEHYDROGENASE 8-RELATED"/>
    <property type="match status" value="1"/>
</dbReference>
<evidence type="ECO:0000256" key="2">
    <source>
        <dbReference type="ARBA" id="ARBA00023002"/>
    </source>
</evidence>
<dbReference type="SUPFAM" id="SSF51735">
    <property type="entry name" value="NAD(P)-binding Rossmann-fold domains"/>
    <property type="match status" value="1"/>
</dbReference>
<dbReference type="Gene3D" id="3.40.50.720">
    <property type="entry name" value="NAD(P)-binding Rossmann-like Domain"/>
    <property type="match status" value="1"/>
</dbReference>
<dbReference type="PANTHER" id="PTHR24321">
    <property type="entry name" value="DEHYDROGENASES, SHORT CHAIN"/>
    <property type="match status" value="1"/>
</dbReference>
<keyword evidence="6" id="KW-1185">Reference proteome</keyword>
<dbReference type="InterPro" id="IPR036291">
    <property type="entry name" value="NAD(P)-bd_dom_sf"/>
</dbReference>
<dbReference type="NCBIfam" id="TIGR04504">
    <property type="entry name" value="SDR_subfam_2"/>
    <property type="match status" value="1"/>
</dbReference>
<proteinExistence type="inferred from homology"/>
<evidence type="ECO:0000259" key="4">
    <source>
        <dbReference type="SMART" id="SM00822"/>
    </source>
</evidence>
<comment type="caution">
    <text evidence="5">The sequence shown here is derived from an EMBL/GenBank/DDBJ whole genome shotgun (WGS) entry which is preliminary data.</text>
</comment>
<dbReference type="AlphaFoldDB" id="A0A543IX92"/>
<keyword evidence="3" id="KW-0520">NAD</keyword>
<evidence type="ECO:0000313" key="6">
    <source>
        <dbReference type="Proteomes" id="UP000319213"/>
    </source>
</evidence>
<accession>A0A543IX92</accession>
<gene>
    <name evidence="5" type="ORF">FHX40_1878</name>
</gene>
<dbReference type="PRINTS" id="PR00081">
    <property type="entry name" value="GDHRDH"/>
</dbReference>
<protein>
    <submittedName>
        <fullName evidence="5">SDR family mycofactocin-dependent oxidoreductase</fullName>
    </submittedName>
</protein>
<keyword evidence="2" id="KW-0560">Oxidoreductase</keyword>
<reference evidence="5 6" key="1">
    <citation type="submission" date="2019-06" db="EMBL/GenBank/DDBJ databases">
        <title>Sequencing the genomes of 1000 actinobacteria strains.</title>
        <authorList>
            <person name="Klenk H.-P."/>
        </authorList>
    </citation>
    <scope>NUCLEOTIDE SEQUENCE [LARGE SCALE GENOMIC DNA]</scope>
    <source>
        <strain evidence="5 6">DSM 43186</strain>
    </source>
</reference>
<name>A0A543IX92_9ACTN</name>
<dbReference type="OrthoDB" id="9786435at2"/>
<dbReference type="SMART" id="SM00822">
    <property type="entry name" value="PKS_KR"/>
    <property type="match status" value="1"/>
</dbReference>
<dbReference type="Pfam" id="PF13561">
    <property type="entry name" value="adh_short_C2"/>
    <property type="match status" value="1"/>
</dbReference>
<comment type="similarity">
    <text evidence="1">Belongs to the short-chain dehydrogenases/reductases (SDR) family.</text>
</comment>
<organism evidence="5 6">
    <name type="scientific">Thermopolyspora flexuosa</name>
    <dbReference type="NCBI Taxonomy" id="103836"/>
    <lineage>
        <taxon>Bacteria</taxon>
        <taxon>Bacillati</taxon>
        <taxon>Actinomycetota</taxon>
        <taxon>Actinomycetes</taxon>
        <taxon>Streptosporangiales</taxon>
        <taxon>Streptosporangiaceae</taxon>
        <taxon>Thermopolyspora</taxon>
    </lineage>
</organism>
<evidence type="ECO:0000313" key="5">
    <source>
        <dbReference type="EMBL" id="TQM75177.1"/>
    </source>
</evidence>
<dbReference type="InterPro" id="IPR002347">
    <property type="entry name" value="SDR_fam"/>
</dbReference>
<dbReference type="InterPro" id="IPR020904">
    <property type="entry name" value="Sc_DH/Rdtase_CS"/>
</dbReference>
<evidence type="ECO:0000256" key="1">
    <source>
        <dbReference type="ARBA" id="ARBA00006484"/>
    </source>
</evidence>
<dbReference type="GO" id="GO:0016491">
    <property type="term" value="F:oxidoreductase activity"/>
    <property type="evidence" value="ECO:0007669"/>
    <property type="project" value="UniProtKB-KW"/>
</dbReference>
<sequence length="262" mass="26398">MFGEDAPIAVITGAARGIGAATALRLARDGWALLLIDACRPQPPIGYGMPDPDDLEAVADECLRQGAAGVATRIADVGDPGLPALVRAGLAGRTPAAAIAVAGVIHGADAWATGDDAWDVLLRVNLHGVRRLAEATVPAMIAAGTGRFVAVASAAGLRGMRKLGAYSAAKAAVIGYVRALAADLDGTGVTANAICPGSTRGAMLEASAAIYGLPDQERFAEQQLARRLLEPAEIAEAIFWLCSPAGSGCTGAVIPVDGGLTV</sequence>
<dbReference type="Proteomes" id="UP000319213">
    <property type="component" value="Unassembled WGS sequence"/>
</dbReference>